<feature type="transmembrane region" description="Helical" evidence="6">
    <location>
        <begin position="88"/>
        <end position="114"/>
    </location>
</feature>
<evidence type="ECO:0000256" key="6">
    <source>
        <dbReference type="SAM" id="Phobius"/>
    </source>
</evidence>
<feature type="transmembrane region" description="Helical" evidence="6">
    <location>
        <begin position="159"/>
        <end position="179"/>
    </location>
</feature>
<feature type="transmembrane region" description="Helical" evidence="6">
    <location>
        <begin position="126"/>
        <end position="147"/>
    </location>
</feature>
<evidence type="ECO:0000256" key="2">
    <source>
        <dbReference type="ARBA" id="ARBA00010199"/>
    </source>
</evidence>
<keyword evidence="6" id="KW-0812">Transmembrane</keyword>
<evidence type="ECO:0000313" key="9">
    <source>
        <dbReference type="Proteomes" id="UP001171902"/>
    </source>
</evidence>
<keyword evidence="6" id="KW-0472">Membrane</keyword>
<comment type="caution">
    <text evidence="7">The sequence shown here is derived from an EMBL/GenBank/DDBJ whole genome shotgun (WGS) entry which is preliminary data.</text>
</comment>
<feature type="transmembrane region" description="Helical" evidence="6">
    <location>
        <begin position="348"/>
        <end position="369"/>
    </location>
</feature>
<evidence type="ECO:0000256" key="3">
    <source>
        <dbReference type="ARBA" id="ARBA00020268"/>
    </source>
</evidence>
<evidence type="ECO:0000256" key="4">
    <source>
        <dbReference type="ARBA" id="ARBA00022448"/>
    </source>
</evidence>
<comment type="similarity">
    <text evidence="2">Belongs to the multi antimicrobial extrusion (MATE) (TC 2.A.66.1) family.</text>
</comment>
<dbReference type="EMBL" id="JAUEMJ010000007">
    <property type="protein sequence ID" value="MDN3242243.1"/>
    <property type="molecule type" value="Genomic_DNA"/>
</dbReference>
<dbReference type="RefSeq" id="WP_289958365.1">
    <property type="nucleotide sequence ID" value="NZ_JAUEMJ010000005.1"/>
</dbReference>
<organism evidence="7 9">
    <name type="scientific">Glycomyces tritici</name>
    <dbReference type="NCBI Taxonomy" id="2665176"/>
    <lineage>
        <taxon>Bacteria</taxon>
        <taxon>Bacillati</taxon>
        <taxon>Actinomycetota</taxon>
        <taxon>Actinomycetes</taxon>
        <taxon>Glycomycetales</taxon>
        <taxon>Glycomycetaceae</taxon>
        <taxon>Glycomyces</taxon>
    </lineage>
</organism>
<feature type="transmembrane region" description="Helical" evidence="6">
    <location>
        <begin position="253"/>
        <end position="274"/>
    </location>
</feature>
<dbReference type="InterPro" id="IPR050222">
    <property type="entry name" value="MATE_MdtK"/>
</dbReference>
<keyword evidence="4" id="KW-0813">Transport</keyword>
<evidence type="ECO:0000313" key="7">
    <source>
        <dbReference type="EMBL" id="MDN3241456.1"/>
    </source>
</evidence>
<dbReference type="Proteomes" id="UP001171902">
    <property type="component" value="Unassembled WGS sequence"/>
</dbReference>
<protein>
    <recommendedName>
        <fullName evidence="3">Probable multidrug resistance protein NorM</fullName>
    </recommendedName>
    <alternativeName>
        <fullName evidence="5">Multidrug-efflux transporter</fullName>
    </alternativeName>
</protein>
<reference evidence="7" key="1">
    <citation type="submission" date="2023-06" db="EMBL/GenBank/DDBJ databases">
        <title>Gycomyces niveus sp.nov., a novel actinomycete isolated from soil in Shouguang.</title>
        <authorList>
            <person name="Yang X."/>
            <person name="Zhao J."/>
        </authorList>
    </citation>
    <scope>NUCLEOTIDE SEQUENCE</scope>
    <source>
        <strain evidence="7">NEAU C2</strain>
    </source>
</reference>
<feature type="transmembrane region" description="Helical" evidence="6">
    <location>
        <begin position="185"/>
        <end position="211"/>
    </location>
</feature>
<dbReference type="EMBL" id="JAUEMJ010000005">
    <property type="protein sequence ID" value="MDN3241456.1"/>
    <property type="molecule type" value="Genomic_DNA"/>
</dbReference>
<feature type="transmembrane region" description="Helical" evidence="6">
    <location>
        <begin position="390"/>
        <end position="411"/>
    </location>
</feature>
<keyword evidence="6" id="KW-1133">Transmembrane helix</keyword>
<feature type="transmembrane region" description="Helical" evidence="6">
    <location>
        <begin position="35"/>
        <end position="55"/>
    </location>
</feature>
<proteinExistence type="inferred from homology"/>
<dbReference type="InterPro" id="IPR002528">
    <property type="entry name" value="MATE_fam"/>
</dbReference>
<evidence type="ECO:0000313" key="8">
    <source>
        <dbReference type="EMBL" id="MDN3242243.1"/>
    </source>
</evidence>
<accession>A0ABT7YS84</accession>
<name>A0ABT7YS84_9ACTN</name>
<dbReference type="Pfam" id="PF01554">
    <property type="entry name" value="MatE"/>
    <property type="match status" value="2"/>
</dbReference>
<feature type="transmembrane region" description="Helical" evidence="6">
    <location>
        <begin position="417"/>
        <end position="438"/>
    </location>
</feature>
<keyword evidence="9" id="KW-1185">Reference proteome</keyword>
<dbReference type="NCBIfam" id="TIGR00797">
    <property type="entry name" value="matE"/>
    <property type="match status" value="1"/>
</dbReference>
<gene>
    <name evidence="7" type="ORF">QWI33_17165</name>
    <name evidence="8" type="ORF">QWI33_21165</name>
</gene>
<feature type="transmembrane region" description="Helical" evidence="6">
    <location>
        <begin position="311"/>
        <end position="336"/>
    </location>
</feature>
<comment type="function">
    <text evidence="1">Multidrug efflux pump.</text>
</comment>
<sequence>MPRPTRGDHRALAALAAPLAATQLAQVALSTTDVVMMGFLGTTALAGGGLAIVLFNQVRTMGVGLLTGTANLIAASTARRADGTIRRIVLSAMVIATLTGAVGAAVLVGIGFLLEPLGQSHEVAHAARHMLFALAPGLIPCLWFQVLRQTTVGLQRPLRLLWVTLGSVALNIALNFALLNGIGPLPALGLAGIGAATSAVHLAQALALFALMRRDPIVRTALRSGPQGLDTDSVARRILRLGVPTALTYGSEAGLFSVLALLAGGLGATALAAYNVVNQITYIVFQTAVGTSHAASVLVSRDTAAAAPRSARRWAATALTQQAGLLALVAVAYLAFGDPLARALAADATDATIALAATVLIAAAVTQFADAAQNIAVGLLRGVDRAGAGFRATLIGYWAIGLPAAALFAFGFDWGLVGLWIGLGCGLAACAALMLAQFHAATRGAVRPVGPVPRSQS</sequence>
<evidence type="ECO:0000256" key="1">
    <source>
        <dbReference type="ARBA" id="ARBA00003408"/>
    </source>
</evidence>
<evidence type="ECO:0000256" key="5">
    <source>
        <dbReference type="ARBA" id="ARBA00031636"/>
    </source>
</evidence>
<dbReference type="PANTHER" id="PTHR43298">
    <property type="entry name" value="MULTIDRUG RESISTANCE PROTEIN NORM-RELATED"/>
    <property type="match status" value="1"/>
</dbReference>
<dbReference type="PANTHER" id="PTHR43298:SF2">
    <property type="entry name" value="FMN_FAD EXPORTER YEEO-RELATED"/>
    <property type="match status" value="1"/>
</dbReference>
<feature type="transmembrane region" description="Helical" evidence="6">
    <location>
        <begin position="280"/>
        <end position="299"/>
    </location>
</feature>